<gene>
    <name evidence="2" type="ORF">SLS63_005264</name>
</gene>
<feature type="compositionally biased region" description="Basic and acidic residues" evidence="1">
    <location>
        <begin position="210"/>
        <end position="237"/>
    </location>
</feature>
<dbReference type="SUPFAM" id="SSF52540">
    <property type="entry name" value="P-loop containing nucleoside triphosphate hydrolases"/>
    <property type="match status" value="1"/>
</dbReference>
<feature type="compositionally biased region" description="Polar residues" evidence="1">
    <location>
        <begin position="172"/>
        <end position="185"/>
    </location>
</feature>
<organism evidence="2 3">
    <name type="scientific">Diaporthe eres</name>
    <name type="common">Phomopsis oblonga</name>
    <dbReference type="NCBI Taxonomy" id="83184"/>
    <lineage>
        <taxon>Eukaryota</taxon>
        <taxon>Fungi</taxon>
        <taxon>Dikarya</taxon>
        <taxon>Ascomycota</taxon>
        <taxon>Pezizomycotina</taxon>
        <taxon>Sordariomycetes</taxon>
        <taxon>Sordariomycetidae</taxon>
        <taxon>Diaporthales</taxon>
        <taxon>Diaporthaceae</taxon>
        <taxon>Diaporthe</taxon>
        <taxon>Diaporthe eres species complex</taxon>
    </lineage>
</organism>
<dbReference type="InterPro" id="IPR027417">
    <property type="entry name" value="P-loop_NTPase"/>
</dbReference>
<comment type="caution">
    <text evidence="2">The sequence shown here is derived from an EMBL/GenBank/DDBJ whole genome shotgun (WGS) entry which is preliminary data.</text>
</comment>
<accession>A0ABR1PB21</accession>
<feature type="compositionally biased region" description="Basic and acidic residues" evidence="1">
    <location>
        <begin position="190"/>
        <end position="201"/>
    </location>
</feature>
<feature type="region of interest" description="Disordered" evidence="1">
    <location>
        <begin position="151"/>
        <end position="247"/>
    </location>
</feature>
<evidence type="ECO:0000313" key="2">
    <source>
        <dbReference type="EMBL" id="KAK7731578.1"/>
    </source>
</evidence>
<protein>
    <submittedName>
        <fullName evidence="2">Uncharacterized protein</fullName>
    </submittedName>
</protein>
<evidence type="ECO:0000256" key="1">
    <source>
        <dbReference type="SAM" id="MobiDB-lite"/>
    </source>
</evidence>
<name>A0ABR1PB21_DIAER</name>
<keyword evidence="3" id="KW-1185">Reference proteome</keyword>
<evidence type="ECO:0000313" key="3">
    <source>
        <dbReference type="Proteomes" id="UP001430848"/>
    </source>
</evidence>
<dbReference type="Proteomes" id="UP001430848">
    <property type="component" value="Unassembled WGS sequence"/>
</dbReference>
<feature type="compositionally biased region" description="Basic residues" evidence="1">
    <location>
        <begin position="153"/>
        <end position="165"/>
    </location>
</feature>
<reference evidence="2 3" key="1">
    <citation type="submission" date="2024-02" db="EMBL/GenBank/DDBJ databases">
        <title>De novo assembly and annotation of 12 fungi associated with fruit tree decline syndrome in Ontario, Canada.</title>
        <authorList>
            <person name="Sulman M."/>
            <person name="Ellouze W."/>
            <person name="Ilyukhin E."/>
        </authorList>
    </citation>
    <scope>NUCLEOTIDE SEQUENCE [LARGE SCALE GENOMIC DNA]</scope>
    <source>
        <strain evidence="2 3">M169</strain>
    </source>
</reference>
<feature type="region of interest" description="Disordered" evidence="1">
    <location>
        <begin position="82"/>
        <end position="102"/>
    </location>
</feature>
<proteinExistence type="predicted"/>
<dbReference type="EMBL" id="JAKNSF020000022">
    <property type="protein sequence ID" value="KAK7731578.1"/>
    <property type="molecule type" value="Genomic_DNA"/>
</dbReference>
<sequence>MDAMEFLLDDKKLLKYVHGPPGTGKSYLALWFASIAVMFDPPTIDADDEWDRPLDLGPQLKPEEFDEVDTAAPLRTVQLTDDQKAAAAPVPPRTKAQRSSASLVSRPSVFRPHYIISDESPRDKEITFLTLIANFSPRAYFCLGDHLQLKPNGSKHQHRRCKPPRSFKAATTDESSAVGLTSSDEPGQDEASKAAETKTEIADFAAAQKDWGKPKEATDKAEQKQTETEDAEQKQEEVLPNPSTFAN</sequence>